<dbReference type="PANTHER" id="PTHR30619:SF1">
    <property type="entry name" value="RECOMBINATION PROTEIN 2"/>
    <property type="match status" value="1"/>
</dbReference>
<dbReference type="InterPro" id="IPR035681">
    <property type="entry name" value="ComA-like_MBL"/>
</dbReference>
<dbReference type="NCBIfam" id="TIGR00361">
    <property type="entry name" value="ComEC_Rec2"/>
    <property type="match status" value="1"/>
</dbReference>
<feature type="domain" description="Metallo-beta-lactamase" evidence="7">
    <location>
        <begin position="519"/>
        <end position="706"/>
    </location>
</feature>
<feature type="transmembrane region" description="Helical" evidence="6">
    <location>
        <begin position="339"/>
        <end position="358"/>
    </location>
</feature>
<accession>A0A3B0Z5C1</accession>
<gene>
    <name evidence="8" type="ORF">MNBD_GAMMA18-937</name>
</gene>
<feature type="transmembrane region" description="Helical" evidence="6">
    <location>
        <begin position="424"/>
        <end position="444"/>
    </location>
</feature>
<dbReference type="InterPro" id="IPR004477">
    <property type="entry name" value="ComEC_N"/>
</dbReference>
<proteinExistence type="predicted"/>
<protein>
    <submittedName>
        <fullName evidence="8">DNA internalization-related competence protein ComEC/Rec2</fullName>
    </submittedName>
</protein>
<comment type="subcellular location">
    <subcellularLocation>
        <location evidence="1">Cell membrane</location>
        <topology evidence="1">Multi-pass membrane protein</topology>
    </subcellularLocation>
</comment>
<evidence type="ECO:0000256" key="3">
    <source>
        <dbReference type="ARBA" id="ARBA00022692"/>
    </source>
</evidence>
<keyword evidence="5 6" id="KW-0472">Membrane</keyword>
<feature type="transmembrane region" description="Helical" evidence="6">
    <location>
        <begin position="43"/>
        <end position="64"/>
    </location>
</feature>
<keyword evidence="4 6" id="KW-1133">Transmembrane helix</keyword>
<evidence type="ECO:0000256" key="6">
    <source>
        <dbReference type="SAM" id="Phobius"/>
    </source>
</evidence>
<dbReference type="GO" id="GO:0005886">
    <property type="term" value="C:plasma membrane"/>
    <property type="evidence" value="ECO:0007669"/>
    <property type="project" value="UniProtKB-SubCell"/>
</dbReference>
<dbReference type="SUPFAM" id="SSF56281">
    <property type="entry name" value="Metallo-hydrolase/oxidoreductase"/>
    <property type="match status" value="1"/>
</dbReference>
<dbReference type="Pfam" id="PF13567">
    <property type="entry name" value="DUF4131"/>
    <property type="match status" value="1"/>
</dbReference>
<dbReference type="EMBL" id="UOFP01000153">
    <property type="protein sequence ID" value="VAW86721.1"/>
    <property type="molecule type" value="Genomic_DNA"/>
</dbReference>
<dbReference type="InterPro" id="IPR001279">
    <property type="entry name" value="Metallo-B-lactamas"/>
</dbReference>
<organism evidence="8">
    <name type="scientific">hydrothermal vent metagenome</name>
    <dbReference type="NCBI Taxonomy" id="652676"/>
    <lineage>
        <taxon>unclassified sequences</taxon>
        <taxon>metagenomes</taxon>
        <taxon>ecological metagenomes</taxon>
    </lineage>
</organism>
<dbReference type="AlphaFoldDB" id="A0A3B0Z5C1"/>
<evidence type="ECO:0000259" key="7">
    <source>
        <dbReference type="SMART" id="SM00849"/>
    </source>
</evidence>
<evidence type="ECO:0000313" key="8">
    <source>
        <dbReference type="EMBL" id="VAW86721.1"/>
    </source>
</evidence>
<dbReference type="InterPro" id="IPR004797">
    <property type="entry name" value="Competence_ComEC/Rec2"/>
</dbReference>
<sequence length="764" mass="85938">MLARIACFSLGILILQHFSQLPSWHWLLLFAAMLLAVKWCRALQWPLWVMLGMLWCAGHGWWLLQQGIEEPYEGQDLLLSGEVVSIPEQRERGVRFLFSVDPYPEIARPLGRIQLNWYGRVPELQIGEHWQLKVRLKKPNGFMNPGGFDYEGWLFHQRIRAKGYVRNGKHDQGANQRLTRSSGHWVDRHRHGLSKGIDRALPESEFTGMIKALSIGLRQQMSESQWQVLTATGTNHLMAISGLHVGLVAGMVILIVSRLWRFSAALCLLLPAKKAGAVAGLMAALFYAAMAGFAIPTQRALIMLTVALGGVLLQRQMRAAPVLALAWLLVLLIDPFSTLSMGFWLSFAAVAIILYSMGGRSHTRGLGWRFARVHWIIGIGLSPLLLFAFQQAPVYTFIANFIAVPVVGLLVVPLVLLAALLMPFYMVLSGWLLLVVDQLFQWLWPILEAIANWPAAQWIQQQPPLWTLFCALIGVLLLLAPRGWPGRWVGLFWIAPILLISPLRPTVGELWVTVLDVGQGLSVVVETANHTLIYDTGFAQGRMDSARMVVLPYLRSRGISRIDRLVISHDDRDHSGGADALLKGVAVGELLTPDIERFRGERHQTCRAGYQWQWDEVRFSFLHPEEPLAWRKDNNRSCLLQIQSAGGSVLIPGDIERPVESLLVKQYGDGLASDILVAGHHGSNSSSSADFINSVAPQYVIYASGYRNRYRFPHSEVVQRFADQQIKQLNSAESGAIRFKILPQQGILAPEEFRVRMRRLWHRR</sequence>
<evidence type="ECO:0000256" key="5">
    <source>
        <dbReference type="ARBA" id="ARBA00023136"/>
    </source>
</evidence>
<name>A0A3B0Z5C1_9ZZZZ</name>
<dbReference type="PANTHER" id="PTHR30619">
    <property type="entry name" value="DNA INTERNALIZATION/COMPETENCE PROTEIN COMEC/REC2"/>
    <property type="match status" value="1"/>
</dbReference>
<reference evidence="8" key="1">
    <citation type="submission" date="2018-06" db="EMBL/GenBank/DDBJ databases">
        <authorList>
            <person name="Zhirakovskaya E."/>
        </authorList>
    </citation>
    <scope>NUCLEOTIDE SEQUENCE</scope>
</reference>
<dbReference type="Gene3D" id="3.60.15.10">
    <property type="entry name" value="Ribonuclease Z/Hydroxyacylglutathione hydrolase-like"/>
    <property type="match status" value="1"/>
</dbReference>
<evidence type="ECO:0000256" key="4">
    <source>
        <dbReference type="ARBA" id="ARBA00022989"/>
    </source>
</evidence>
<dbReference type="InterPro" id="IPR025405">
    <property type="entry name" value="DUF4131"/>
</dbReference>
<feature type="transmembrane region" description="Helical" evidence="6">
    <location>
        <begin position="276"/>
        <end position="295"/>
    </location>
</feature>
<dbReference type="Pfam" id="PF03772">
    <property type="entry name" value="Competence"/>
    <property type="match status" value="1"/>
</dbReference>
<dbReference type="InterPro" id="IPR036866">
    <property type="entry name" value="RibonucZ/Hydroxyglut_hydro"/>
</dbReference>
<feature type="transmembrane region" description="Helical" evidence="6">
    <location>
        <begin position="237"/>
        <end position="256"/>
    </location>
</feature>
<dbReference type="InterPro" id="IPR052159">
    <property type="entry name" value="Competence_DNA_uptake"/>
</dbReference>
<dbReference type="GO" id="GO:0030420">
    <property type="term" value="P:establishment of competence for transformation"/>
    <property type="evidence" value="ECO:0007669"/>
    <property type="project" value="InterPro"/>
</dbReference>
<feature type="transmembrane region" description="Helical" evidence="6">
    <location>
        <begin position="464"/>
        <end position="481"/>
    </location>
</feature>
<keyword evidence="2" id="KW-1003">Cell membrane</keyword>
<keyword evidence="3 6" id="KW-0812">Transmembrane</keyword>
<dbReference type="CDD" id="cd07731">
    <property type="entry name" value="ComA-like_MBL-fold"/>
    <property type="match status" value="1"/>
</dbReference>
<dbReference type="SMART" id="SM00849">
    <property type="entry name" value="Lactamase_B"/>
    <property type="match status" value="1"/>
</dbReference>
<dbReference type="NCBIfam" id="TIGR00360">
    <property type="entry name" value="ComEC_N-term"/>
    <property type="match status" value="1"/>
</dbReference>
<evidence type="ECO:0000256" key="2">
    <source>
        <dbReference type="ARBA" id="ARBA00022475"/>
    </source>
</evidence>
<feature type="transmembrane region" description="Helical" evidence="6">
    <location>
        <begin position="370"/>
        <end position="389"/>
    </location>
</feature>
<dbReference type="Pfam" id="PF00753">
    <property type="entry name" value="Lactamase_B"/>
    <property type="match status" value="1"/>
</dbReference>
<evidence type="ECO:0000256" key="1">
    <source>
        <dbReference type="ARBA" id="ARBA00004651"/>
    </source>
</evidence>
<feature type="transmembrane region" description="Helical" evidence="6">
    <location>
        <begin position="395"/>
        <end position="417"/>
    </location>
</feature>